<evidence type="ECO:0000313" key="1">
    <source>
        <dbReference type="EMBL" id="ALJ27193.1"/>
    </source>
</evidence>
<dbReference type="EMBL" id="CP012900">
    <property type="protein sequence ID" value="ALJ27193.1"/>
    <property type="molecule type" value="Genomic_DNA"/>
</dbReference>
<accession>A0A0R0DSU4</accession>
<proteinExistence type="predicted"/>
<dbReference type="PATRIC" id="fig|128780.6.peg.765"/>
<keyword evidence="2" id="KW-1185">Reference proteome</keyword>
<protein>
    <submittedName>
        <fullName evidence="1">Uncharacterized protein</fullName>
    </submittedName>
</protein>
<sequence>MRRTYRLDIEGKHPDRLLEASKHDIRKYIKRERGKALPAGADFWDFDSKAGVDEASAQAVPFPELIRAVDALVAAGNRQFYVEVLRKPGKRTPRPAAAADVPAESDFED</sequence>
<dbReference type="GeneID" id="78388527"/>
<dbReference type="Pfam" id="PF19669">
    <property type="entry name" value="DUF6172"/>
    <property type="match status" value="1"/>
</dbReference>
<dbReference type="OrthoDB" id="9794656at2"/>
<organism evidence="1 2">
    <name type="scientific">Stenotrophomonas acidaminiphila</name>
    <dbReference type="NCBI Taxonomy" id="128780"/>
    <lineage>
        <taxon>Bacteria</taxon>
        <taxon>Pseudomonadati</taxon>
        <taxon>Pseudomonadota</taxon>
        <taxon>Gammaproteobacteria</taxon>
        <taxon>Lysobacterales</taxon>
        <taxon>Lysobacteraceae</taxon>
        <taxon>Stenotrophomonas</taxon>
    </lineage>
</organism>
<dbReference type="RefSeq" id="WP_054663074.1">
    <property type="nucleotide sequence ID" value="NZ_CP043567.1"/>
</dbReference>
<dbReference type="InterPro" id="IPR046170">
    <property type="entry name" value="DUF6172"/>
</dbReference>
<reference evidence="1 2" key="1">
    <citation type="journal article" date="2015" name="Genome Announc.">
        <title>Complete Genome Sequencing of Stenotrophomonas acidaminiphila ZAC14D2_NAIMI4_2, a Multidrug-Resistant Strain Isolated from Sediments of a Polluted River in Mexico, Uncovers New Antibiotic Resistance Genes and a Novel Class-II Lasso Peptide Biosynthesis Gene Cluster.</title>
        <authorList>
            <person name="Vinuesa P."/>
            <person name="Ochoa-Sanchez L.E."/>
        </authorList>
    </citation>
    <scope>NUCLEOTIDE SEQUENCE [LARGE SCALE GENOMIC DNA]</scope>
    <source>
        <strain evidence="1 2">ZAC14D2_NAIMI4_2</strain>
    </source>
</reference>
<name>A0A0R0DSU4_9GAMM</name>
<gene>
    <name evidence="1" type="ORF">AOT14_07570</name>
</gene>
<dbReference type="KEGG" id="sacz:AOT14_07570"/>
<dbReference type="AlphaFoldDB" id="A0A0R0DSU4"/>
<evidence type="ECO:0000313" key="2">
    <source>
        <dbReference type="Proteomes" id="UP000061010"/>
    </source>
</evidence>
<dbReference type="Proteomes" id="UP000061010">
    <property type="component" value="Chromosome"/>
</dbReference>